<dbReference type="AlphaFoldDB" id="Q23QQ8"/>
<proteinExistence type="predicted"/>
<accession>Q23QQ8</accession>
<organism evidence="3 4">
    <name type="scientific">Tetrahymena thermophila (strain SB210)</name>
    <dbReference type="NCBI Taxonomy" id="312017"/>
    <lineage>
        <taxon>Eukaryota</taxon>
        <taxon>Sar</taxon>
        <taxon>Alveolata</taxon>
        <taxon>Ciliophora</taxon>
        <taxon>Intramacronucleata</taxon>
        <taxon>Oligohymenophorea</taxon>
        <taxon>Hymenostomatida</taxon>
        <taxon>Tetrahymenina</taxon>
        <taxon>Tetrahymenidae</taxon>
        <taxon>Tetrahymena</taxon>
    </lineage>
</organism>
<dbReference type="EMBL" id="GG662647">
    <property type="protein sequence ID" value="EAR98830.2"/>
    <property type="molecule type" value="Genomic_DNA"/>
</dbReference>
<feature type="transmembrane region" description="Helical" evidence="2">
    <location>
        <begin position="56"/>
        <end position="78"/>
    </location>
</feature>
<reference evidence="4" key="1">
    <citation type="journal article" date="2006" name="PLoS Biol.">
        <title>Macronuclear genome sequence of the ciliate Tetrahymena thermophila, a model eukaryote.</title>
        <authorList>
            <person name="Eisen J.A."/>
            <person name="Coyne R.S."/>
            <person name="Wu M."/>
            <person name="Wu D."/>
            <person name="Thiagarajan M."/>
            <person name="Wortman J.R."/>
            <person name="Badger J.H."/>
            <person name="Ren Q."/>
            <person name="Amedeo P."/>
            <person name="Jones K.M."/>
            <person name="Tallon L.J."/>
            <person name="Delcher A.L."/>
            <person name="Salzberg S.L."/>
            <person name="Silva J.C."/>
            <person name="Haas B.J."/>
            <person name="Majoros W.H."/>
            <person name="Farzad M."/>
            <person name="Carlton J.M."/>
            <person name="Smith R.K. Jr."/>
            <person name="Garg J."/>
            <person name="Pearlman R.E."/>
            <person name="Karrer K.M."/>
            <person name="Sun L."/>
            <person name="Manning G."/>
            <person name="Elde N.C."/>
            <person name="Turkewitz A.P."/>
            <person name="Asai D.J."/>
            <person name="Wilkes D.E."/>
            <person name="Wang Y."/>
            <person name="Cai H."/>
            <person name="Collins K."/>
            <person name="Stewart B.A."/>
            <person name="Lee S.R."/>
            <person name="Wilamowska K."/>
            <person name="Weinberg Z."/>
            <person name="Ruzzo W.L."/>
            <person name="Wloga D."/>
            <person name="Gaertig J."/>
            <person name="Frankel J."/>
            <person name="Tsao C.-C."/>
            <person name="Gorovsky M.A."/>
            <person name="Keeling P.J."/>
            <person name="Waller R.F."/>
            <person name="Patron N.J."/>
            <person name="Cherry J.M."/>
            <person name="Stover N.A."/>
            <person name="Krieger C.J."/>
            <person name="del Toro C."/>
            <person name="Ryder H.F."/>
            <person name="Williamson S.C."/>
            <person name="Barbeau R.A."/>
            <person name="Hamilton E.P."/>
            <person name="Orias E."/>
        </authorList>
    </citation>
    <scope>NUCLEOTIDE SEQUENCE [LARGE SCALE GENOMIC DNA]</scope>
    <source>
        <strain evidence="4">SB210</strain>
    </source>
</reference>
<feature type="region of interest" description="Disordered" evidence="1">
    <location>
        <begin position="1"/>
        <end position="23"/>
    </location>
</feature>
<keyword evidence="2" id="KW-1133">Transmembrane helix</keyword>
<evidence type="ECO:0000313" key="4">
    <source>
        <dbReference type="Proteomes" id="UP000009168"/>
    </source>
</evidence>
<feature type="compositionally biased region" description="Polar residues" evidence="1">
    <location>
        <begin position="1"/>
        <end position="13"/>
    </location>
</feature>
<dbReference type="Proteomes" id="UP000009168">
    <property type="component" value="Unassembled WGS sequence"/>
</dbReference>
<dbReference type="InParanoid" id="Q23QQ8"/>
<evidence type="ECO:0000256" key="2">
    <source>
        <dbReference type="SAM" id="Phobius"/>
    </source>
</evidence>
<dbReference type="RefSeq" id="XP_001019075.2">
    <property type="nucleotide sequence ID" value="XM_001019075.2"/>
</dbReference>
<sequence>MDNMYLNGQNMKEQQSKKEMDSYHEDQFNQNNLQLICSQSIPLESEKQNKYTFSDIVKYCIVGAMIGALIQEIFYLLIKQKFELVILGPVVGSFAPLIVMALKHYYQNQQQNRLSDYEKLVGINYFKEVNGRDYTKEEFDKKFNRSLLFEDPNKQPTKALAQNALLRQTKLKQAKVMVYKKYGWEE</sequence>
<protein>
    <submittedName>
        <fullName evidence="3">Transmembrane protein, putative</fullName>
    </submittedName>
</protein>
<dbReference type="GeneID" id="7832039"/>
<keyword evidence="2" id="KW-0472">Membrane</keyword>
<evidence type="ECO:0000256" key="1">
    <source>
        <dbReference type="SAM" id="MobiDB-lite"/>
    </source>
</evidence>
<feature type="transmembrane region" description="Helical" evidence="2">
    <location>
        <begin position="84"/>
        <end position="106"/>
    </location>
</feature>
<feature type="compositionally biased region" description="Basic and acidic residues" evidence="1">
    <location>
        <begin position="14"/>
        <end position="23"/>
    </location>
</feature>
<keyword evidence="2 3" id="KW-0812">Transmembrane</keyword>
<evidence type="ECO:0000313" key="3">
    <source>
        <dbReference type="EMBL" id="EAR98830.2"/>
    </source>
</evidence>
<dbReference type="HOGENOM" id="CLU_1597799_0_0_1"/>
<keyword evidence="4" id="KW-1185">Reference proteome</keyword>
<name>Q23QQ8_TETTS</name>
<dbReference type="KEGG" id="tet:TTHERM_00251250"/>
<gene>
    <name evidence="3" type="ORF">TTHERM_00251250</name>
</gene>